<dbReference type="InterPro" id="IPR025323">
    <property type="entry name" value="DUF4229"/>
</dbReference>
<sequence>MYTLLRVVLIVALAALLSIFMPLVVAALFAIVLQLPLAWVVFGRQRRRVNDAIAGASRHRRADRDRLRAALEGSAALSAGPSAGPSAEPGGGPVDPPAARPTGPGR</sequence>
<feature type="region of interest" description="Disordered" evidence="1">
    <location>
        <begin position="75"/>
        <end position="106"/>
    </location>
</feature>
<keyword evidence="2" id="KW-0472">Membrane</keyword>
<keyword evidence="2" id="KW-1133">Transmembrane helix</keyword>
<keyword evidence="2" id="KW-0812">Transmembrane</keyword>
<protein>
    <submittedName>
        <fullName evidence="3">DUF4229 domain-containing protein</fullName>
    </submittedName>
</protein>
<dbReference type="AlphaFoldDB" id="A0A938YAX3"/>
<evidence type="ECO:0000313" key="3">
    <source>
        <dbReference type="EMBL" id="MBM9466273.1"/>
    </source>
</evidence>
<gene>
    <name evidence="3" type="ORF">JL106_03135</name>
</gene>
<accession>A0A938YAX3</accession>
<feature type="compositionally biased region" description="Low complexity" evidence="1">
    <location>
        <begin position="75"/>
        <end position="88"/>
    </location>
</feature>
<dbReference type="EMBL" id="JAERWK010000005">
    <property type="protein sequence ID" value="MBM9466273.1"/>
    <property type="molecule type" value="Genomic_DNA"/>
</dbReference>
<proteinExistence type="predicted"/>
<reference evidence="3" key="1">
    <citation type="submission" date="2021-01" db="EMBL/GenBank/DDBJ databases">
        <title>YIM 132084 draft genome.</title>
        <authorList>
            <person name="An D."/>
        </authorList>
    </citation>
    <scope>NUCLEOTIDE SEQUENCE</scope>
    <source>
        <strain evidence="3">YIM 132084</strain>
    </source>
</reference>
<feature type="transmembrane region" description="Helical" evidence="2">
    <location>
        <begin position="6"/>
        <end position="39"/>
    </location>
</feature>
<dbReference type="Proteomes" id="UP000663792">
    <property type="component" value="Unassembled WGS sequence"/>
</dbReference>
<dbReference type="Pfam" id="PF14012">
    <property type="entry name" value="DUF4229"/>
    <property type="match status" value="1"/>
</dbReference>
<evidence type="ECO:0000256" key="1">
    <source>
        <dbReference type="SAM" id="MobiDB-lite"/>
    </source>
</evidence>
<name>A0A938YAX3_9ACTN</name>
<organism evidence="3 4">
    <name type="scientific">Nakamurella leprariae</name>
    <dbReference type="NCBI Taxonomy" id="2803911"/>
    <lineage>
        <taxon>Bacteria</taxon>
        <taxon>Bacillati</taxon>
        <taxon>Actinomycetota</taxon>
        <taxon>Actinomycetes</taxon>
        <taxon>Nakamurellales</taxon>
        <taxon>Nakamurellaceae</taxon>
        <taxon>Nakamurella</taxon>
    </lineage>
</organism>
<evidence type="ECO:0000313" key="4">
    <source>
        <dbReference type="Proteomes" id="UP000663792"/>
    </source>
</evidence>
<keyword evidence="4" id="KW-1185">Reference proteome</keyword>
<comment type="caution">
    <text evidence="3">The sequence shown here is derived from an EMBL/GenBank/DDBJ whole genome shotgun (WGS) entry which is preliminary data.</text>
</comment>
<evidence type="ECO:0000256" key="2">
    <source>
        <dbReference type="SAM" id="Phobius"/>
    </source>
</evidence>
<dbReference type="RefSeq" id="WP_205259233.1">
    <property type="nucleotide sequence ID" value="NZ_JAERWK010000005.1"/>
</dbReference>